<gene>
    <name evidence="1" type="ORF">ERS013200_00455</name>
</gene>
<accession>A0A655X6T5</accession>
<protein>
    <submittedName>
        <fullName evidence="1">Uncharacterized protein</fullName>
    </submittedName>
</protein>
<sequence>MGEISSGCEEIINAVLFIESSASLMPSLAKVSTTTNMSDRVNHASIKQADYLWHEIGLHRHAISAIAIQHHTAVGSQLVRAVSQCHRNLDGTLRHPYRLGLILFRVKVCVVILA</sequence>
<dbReference type="AlphaFoldDB" id="A0A655X6T5"/>
<name>A0A655X6T5_VIBCL</name>
<dbReference type="Proteomes" id="UP000041770">
    <property type="component" value="Unassembled WGS sequence"/>
</dbReference>
<dbReference type="EMBL" id="CWQY01000002">
    <property type="protein sequence ID" value="CSC06333.1"/>
    <property type="molecule type" value="Genomic_DNA"/>
</dbReference>
<evidence type="ECO:0000313" key="1">
    <source>
        <dbReference type="EMBL" id="CSC06333.1"/>
    </source>
</evidence>
<organism evidence="1 2">
    <name type="scientific">Vibrio cholerae</name>
    <dbReference type="NCBI Taxonomy" id="666"/>
    <lineage>
        <taxon>Bacteria</taxon>
        <taxon>Pseudomonadati</taxon>
        <taxon>Pseudomonadota</taxon>
        <taxon>Gammaproteobacteria</taxon>
        <taxon>Vibrionales</taxon>
        <taxon>Vibrionaceae</taxon>
        <taxon>Vibrio</taxon>
    </lineage>
</organism>
<evidence type="ECO:0000313" key="2">
    <source>
        <dbReference type="Proteomes" id="UP000041770"/>
    </source>
</evidence>
<proteinExistence type="predicted"/>
<reference evidence="1 2" key="1">
    <citation type="submission" date="2015-07" db="EMBL/GenBank/DDBJ databases">
        <authorList>
            <consortium name="Pathogen Informatics"/>
        </authorList>
    </citation>
    <scope>NUCLEOTIDE SEQUENCE [LARGE SCALE GENOMIC DNA]</scope>
    <source>
        <strain evidence="1 2">A316</strain>
    </source>
</reference>